<feature type="transmembrane region" description="Helical" evidence="1">
    <location>
        <begin position="265"/>
        <end position="287"/>
    </location>
</feature>
<feature type="transmembrane region" description="Helical" evidence="1">
    <location>
        <begin position="127"/>
        <end position="148"/>
    </location>
</feature>
<name>A0A8K0SVV1_9HYPO</name>
<feature type="transmembrane region" description="Helical" evidence="1">
    <location>
        <begin position="197"/>
        <end position="217"/>
    </location>
</feature>
<keyword evidence="1" id="KW-0472">Membrane</keyword>
<comment type="caution">
    <text evidence="2">The sequence shown here is derived from an EMBL/GenBank/DDBJ whole genome shotgun (WGS) entry which is preliminary data.</text>
</comment>
<organism evidence="2 3">
    <name type="scientific">Stachybotrys elegans</name>
    <dbReference type="NCBI Taxonomy" id="80388"/>
    <lineage>
        <taxon>Eukaryota</taxon>
        <taxon>Fungi</taxon>
        <taxon>Dikarya</taxon>
        <taxon>Ascomycota</taxon>
        <taxon>Pezizomycotina</taxon>
        <taxon>Sordariomycetes</taxon>
        <taxon>Hypocreomycetidae</taxon>
        <taxon>Hypocreales</taxon>
        <taxon>Stachybotryaceae</taxon>
        <taxon>Stachybotrys</taxon>
    </lineage>
</organism>
<feature type="transmembrane region" description="Helical" evidence="1">
    <location>
        <begin position="326"/>
        <end position="349"/>
    </location>
</feature>
<protein>
    <recommendedName>
        <fullName evidence="4">Corticosteroid-binding protein</fullName>
    </recommendedName>
</protein>
<sequence length="380" mass="41818">MFSPGARRWRAPVHAVTLPYLMVLPVVLALVTIVALFFHSDVNVAMMWSQCHSHARIPQLSRIPIIGTPLCGLTSFFHAALDSHRTTALMAVILAYVGALSTVCTLESARPCNAPSRLIRNPTPAWLLFNLVGGAAVWQLIIVPAFLLRAKHHMVADPQLPTANSAATATASGTHPADHHDAHYQVRDRSIPDAEAIAIPVAVTLGYFLPSILMLAFNSYVTILLWLFFPLYVSAIRHIICYAIGKLRTSEPRTVHPEDTPPTLAFFYATPVLLSVLAHVFVIWNLTTPDDRAEMTRSTIKFIEIDFLFIAATVLYWVLVEVGWEVPLIMLGSSIAVGPGAGICLGWLLREKAMLNELEPEPITGHVPHRSDEQTPLLQS</sequence>
<feature type="transmembrane region" description="Helical" evidence="1">
    <location>
        <begin position="87"/>
        <end position="106"/>
    </location>
</feature>
<accession>A0A8K0SVV1</accession>
<proteinExistence type="predicted"/>
<keyword evidence="1" id="KW-0812">Transmembrane</keyword>
<keyword evidence="3" id="KW-1185">Reference proteome</keyword>
<dbReference type="Proteomes" id="UP000813444">
    <property type="component" value="Unassembled WGS sequence"/>
</dbReference>
<evidence type="ECO:0000256" key="1">
    <source>
        <dbReference type="SAM" id="Phobius"/>
    </source>
</evidence>
<evidence type="ECO:0000313" key="2">
    <source>
        <dbReference type="EMBL" id="KAH7318140.1"/>
    </source>
</evidence>
<feature type="transmembrane region" description="Helical" evidence="1">
    <location>
        <begin position="20"/>
        <end position="39"/>
    </location>
</feature>
<dbReference type="EMBL" id="JAGPNK010000007">
    <property type="protein sequence ID" value="KAH7318140.1"/>
    <property type="molecule type" value="Genomic_DNA"/>
</dbReference>
<evidence type="ECO:0000313" key="3">
    <source>
        <dbReference type="Proteomes" id="UP000813444"/>
    </source>
</evidence>
<evidence type="ECO:0008006" key="4">
    <source>
        <dbReference type="Google" id="ProtNLM"/>
    </source>
</evidence>
<dbReference type="AlphaFoldDB" id="A0A8K0SVV1"/>
<keyword evidence="1" id="KW-1133">Transmembrane helix</keyword>
<dbReference type="OrthoDB" id="2281895at2759"/>
<gene>
    <name evidence="2" type="ORF">B0I35DRAFT_409076</name>
</gene>
<feature type="transmembrane region" description="Helical" evidence="1">
    <location>
        <begin position="299"/>
        <end position="320"/>
    </location>
</feature>
<reference evidence="2" key="1">
    <citation type="journal article" date="2021" name="Nat. Commun.">
        <title>Genetic determinants of endophytism in the Arabidopsis root mycobiome.</title>
        <authorList>
            <person name="Mesny F."/>
            <person name="Miyauchi S."/>
            <person name="Thiergart T."/>
            <person name="Pickel B."/>
            <person name="Atanasova L."/>
            <person name="Karlsson M."/>
            <person name="Huettel B."/>
            <person name="Barry K.W."/>
            <person name="Haridas S."/>
            <person name="Chen C."/>
            <person name="Bauer D."/>
            <person name="Andreopoulos W."/>
            <person name="Pangilinan J."/>
            <person name="LaButti K."/>
            <person name="Riley R."/>
            <person name="Lipzen A."/>
            <person name="Clum A."/>
            <person name="Drula E."/>
            <person name="Henrissat B."/>
            <person name="Kohler A."/>
            <person name="Grigoriev I.V."/>
            <person name="Martin F.M."/>
            <person name="Hacquard S."/>
        </authorList>
    </citation>
    <scope>NUCLEOTIDE SEQUENCE</scope>
    <source>
        <strain evidence="2">MPI-CAGE-CH-0235</strain>
    </source>
</reference>
<feature type="transmembrane region" description="Helical" evidence="1">
    <location>
        <begin position="224"/>
        <end position="245"/>
    </location>
</feature>